<evidence type="ECO:0000313" key="1">
    <source>
        <dbReference type="EMBL" id="MDC8757309.1"/>
    </source>
</evidence>
<dbReference type="RefSeq" id="WP_273669989.1">
    <property type="nucleotide sequence ID" value="NZ_JAQQXR010000002.1"/>
</dbReference>
<reference evidence="1 2" key="1">
    <citation type="submission" date="2022-10" db="EMBL/GenBank/DDBJ databases">
        <title>Janthinobacterium sp. hw3 Genome sequencing.</title>
        <authorList>
            <person name="Park S."/>
        </authorList>
    </citation>
    <scope>NUCLEOTIDE SEQUENCE [LARGE SCALE GENOMIC DNA]</scope>
    <source>
        <strain evidence="2">hw3</strain>
    </source>
</reference>
<dbReference type="InterPro" id="IPR009057">
    <property type="entry name" value="Homeodomain-like_sf"/>
</dbReference>
<protein>
    <submittedName>
        <fullName evidence="1">Transposase</fullName>
    </submittedName>
</protein>
<accession>A0ABT5JXE1</accession>
<name>A0ABT5JXE1_9BURK</name>
<gene>
    <name evidence="1" type="ORF">OIK44_06885</name>
</gene>
<dbReference type="Pfam" id="PF01527">
    <property type="entry name" value="HTH_Tnp_1"/>
    <property type="match status" value="1"/>
</dbReference>
<dbReference type="Gene3D" id="1.10.10.60">
    <property type="entry name" value="Homeodomain-like"/>
    <property type="match status" value="1"/>
</dbReference>
<dbReference type="InterPro" id="IPR002514">
    <property type="entry name" value="Transposase_8"/>
</dbReference>
<organism evidence="1 2">
    <name type="scientific">Janthinobacterium fluminis</name>
    <dbReference type="NCBI Taxonomy" id="2987524"/>
    <lineage>
        <taxon>Bacteria</taxon>
        <taxon>Pseudomonadati</taxon>
        <taxon>Pseudomonadota</taxon>
        <taxon>Betaproteobacteria</taxon>
        <taxon>Burkholderiales</taxon>
        <taxon>Oxalobacteraceae</taxon>
        <taxon>Janthinobacterium</taxon>
    </lineage>
</organism>
<keyword evidence="2" id="KW-1185">Reference proteome</keyword>
<proteinExistence type="predicted"/>
<dbReference type="EMBL" id="JAQQXR010000002">
    <property type="protein sequence ID" value="MDC8757309.1"/>
    <property type="molecule type" value="Genomic_DNA"/>
</dbReference>
<dbReference type="Proteomes" id="UP001221208">
    <property type="component" value="Unassembled WGS sequence"/>
</dbReference>
<evidence type="ECO:0000313" key="2">
    <source>
        <dbReference type="Proteomes" id="UP001221208"/>
    </source>
</evidence>
<comment type="caution">
    <text evidence="1">The sequence shown here is derived from an EMBL/GenBank/DDBJ whole genome shotgun (WGS) entry which is preliminary data.</text>
</comment>
<dbReference type="NCBIfam" id="NF047595">
    <property type="entry name" value="IS66_ISRel24_TnpA"/>
    <property type="match status" value="1"/>
</dbReference>
<sequence>MDTIIQAVTTRAKRGPYRRHSDEFKRAAVARTLVAGASVSLIARELKINANQLFSWRKRFAGEVPAGGNAPSQLVAVTVLDTPRAPAPAPAASVPPGVIVLSVGQAQLRLEGQVDAITLALLLARLLP</sequence>
<dbReference type="SUPFAM" id="SSF46689">
    <property type="entry name" value="Homeodomain-like"/>
    <property type="match status" value="1"/>
</dbReference>